<gene>
    <name evidence="2" type="ORF">ACAOBT_LOCUS24523</name>
</gene>
<dbReference type="SMART" id="SM00225">
    <property type="entry name" value="BTB"/>
    <property type="match status" value="1"/>
</dbReference>
<dbReference type="InterPro" id="IPR051481">
    <property type="entry name" value="BTB-POZ/Galectin-3-binding"/>
</dbReference>
<reference evidence="2" key="1">
    <citation type="submission" date="2022-03" db="EMBL/GenBank/DDBJ databases">
        <authorList>
            <person name="Sayadi A."/>
        </authorList>
    </citation>
    <scope>NUCLEOTIDE SEQUENCE</scope>
</reference>
<feature type="domain" description="BTB" evidence="1">
    <location>
        <begin position="36"/>
        <end position="100"/>
    </location>
</feature>
<accession>A0A9P0PVH6</accession>
<evidence type="ECO:0000259" key="1">
    <source>
        <dbReference type="PROSITE" id="PS50097"/>
    </source>
</evidence>
<dbReference type="InterPro" id="IPR011333">
    <property type="entry name" value="SKP1/BTB/POZ_sf"/>
</dbReference>
<dbReference type="Pfam" id="PF00651">
    <property type="entry name" value="BTB"/>
    <property type="match status" value="1"/>
</dbReference>
<evidence type="ECO:0000313" key="3">
    <source>
        <dbReference type="Proteomes" id="UP001152888"/>
    </source>
</evidence>
<evidence type="ECO:0000313" key="2">
    <source>
        <dbReference type="EMBL" id="CAH1998681.1"/>
    </source>
</evidence>
<dbReference type="SUPFAM" id="SSF54695">
    <property type="entry name" value="POZ domain"/>
    <property type="match status" value="1"/>
</dbReference>
<dbReference type="EMBL" id="CAKOFQ010007337">
    <property type="protein sequence ID" value="CAH1998681.1"/>
    <property type="molecule type" value="Genomic_DNA"/>
</dbReference>
<dbReference type="Proteomes" id="UP001152888">
    <property type="component" value="Unassembled WGS sequence"/>
</dbReference>
<dbReference type="OrthoDB" id="6678352at2759"/>
<organism evidence="2 3">
    <name type="scientific">Acanthoscelides obtectus</name>
    <name type="common">Bean weevil</name>
    <name type="synonym">Bruchus obtectus</name>
    <dbReference type="NCBI Taxonomy" id="200917"/>
    <lineage>
        <taxon>Eukaryota</taxon>
        <taxon>Metazoa</taxon>
        <taxon>Ecdysozoa</taxon>
        <taxon>Arthropoda</taxon>
        <taxon>Hexapoda</taxon>
        <taxon>Insecta</taxon>
        <taxon>Pterygota</taxon>
        <taxon>Neoptera</taxon>
        <taxon>Endopterygota</taxon>
        <taxon>Coleoptera</taxon>
        <taxon>Polyphaga</taxon>
        <taxon>Cucujiformia</taxon>
        <taxon>Chrysomeloidea</taxon>
        <taxon>Chrysomelidae</taxon>
        <taxon>Bruchinae</taxon>
        <taxon>Bruchini</taxon>
        <taxon>Acanthoscelides</taxon>
    </lineage>
</organism>
<dbReference type="PROSITE" id="PS50097">
    <property type="entry name" value="BTB"/>
    <property type="match status" value="1"/>
</dbReference>
<keyword evidence="3" id="KW-1185">Reference proteome</keyword>
<sequence length="399" mass="44257">MEKAENWQSKYCVEFEQRPQRTTIGLCSLLEQQMFVDVAICCGERVLHVHKVVLAANSPLFKEELEKNSSVEHVVITGCDYTVVKSLVEFMYCGSTTIADEHLKYFVAAARTLQMKTLENLTFDFPLPAEKIVIPKPQFLSKKPEYPAPASSSNLYNPYKDNRKLLIEAEHRACVKEAEASRSAIANLTKEMVSAQHANSFIIEETCSETTVENFIPHPTVGFGAGQVFLPTDPKVSNNVIQSTIPSSSEELTADLLGNEAHSSVKILFKTSDGSFVTVSDEVLQNLQKDDMQYQVIDEVEKLGDVQDLQLTKDMTNAAAGDIPLFPETFDLFGNAQTDSANITNEPREVVDNAGALIDPENVGIPSLDTEGLNESYPVEKHKRSMPSLDFSPDMFFAD</sequence>
<comment type="caution">
    <text evidence="2">The sequence shown here is derived from an EMBL/GenBank/DDBJ whole genome shotgun (WGS) entry which is preliminary data.</text>
</comment>
<dbReference type="AlphaFoldDB" id="A0A9P0PVH6"/>
<name>A0A9P0PVH6_ACAOB</name>
<protein>
    <recommendedName>
        <fullName evidence="1">BTB domain-containing protein</fullName>
    </recommendedName>
</protein>
<proteinExistence type="predicted"/>
<dbReference type="Gene3D" id="3.30.710.10">
    <property type="entry name" value="Potassium Channel Kv1.1, Chain A"/>
    <property type="match status" value="1"/>
</dbReference>
<dbReference type="PANTHER" id="PTHR24410:SF23">
    <property type="entry name" value="BTB DOMAIN-CONTAINING PROTEIN-RELATED"/>
    <property type="match status" value="1"/>
</dbReference>
<dbReference type="InterPro" id="IPR000210">
    <property type="entry name" value="BTB/POZ_dom"/>
</dbReference>
<dbReference type="PANTHER" id="PTHR24410">
    <property type="entry name" value="HL07962P-RELATED"/>
    <property type="match status" value="1"/>
</dbReference>